<dbReference type="Pfam" id="PF00528">
    <property type="entry name" value="BPD_transp_1"/>
    <property type="match status" value="1"/>
</dbReference>
<evidence type="ECO:0000256" key="7">
    <source>
        <dbReference type="RuleBase" id="RU363032"/>
    </source>
</evidence>
<dbReference type="AlphaFoldDB" id="A0AA37V724"/>
<name>A0AA37V724_9BACT</name>
<keyword evidence="8" id="KW-0732">Signal</keyword>
<feature type="transmembrane region" description="Helical" evidence="7">
    <location>
        <begin position="135"/>
        <end position="158"/>
    </location>
</feature>
<keyword evidence="5 7" id="KW-1133">Transmembrane helix</keyword>
<keyword evidence="2 7" id="KW-0813">Transport</keyword>
<evidence type="ECO:0000256" key="5">
    <source>
        <dbReference type="ARBA" id="ARBA00022989"/>
    </source>
</evidence>
<feature type="chain" id="PRO_5041219670" evidence="8">
    <location>
        <begin position="20"/>
        <end position="324"/>
    </location>
</feature>
<dbReference type="EMBL" id="BRXS01000004">
    <property type="protein sequence ID" value="GLC26051.1"/>
    <property type="molecule type" value="Genomic_DNA"/>
</dbReference>
<dbReference type="InterPro" id="IPR035906">
    <property type="entry name" value="MetI-like_sf"/>
</dbReference>
<feature type="signal peptide" evidence="8">
    <location>
        <begin position="1"/>
        <end position="19"/>
    </location>
</feature>
<evidence type="ECO:0000259" key="9">
    <source>
        <dbReference type="PROSITE" id="PS50928"/>
    </source>
</evidence>
<feature type="transmembrane region" description="Helical" evidence="7">
    <location>
        <begin position="288"/>
        <end position="316"/>
    </location>
</feature>
<sequence length="324" mass="33968">MLALVFRRLLHALAVVALAATVTFALLHAAPGDPIAATLDHPTVSESVRAAWRAKYGLDRPASEQFVRYVGAAVRGDLGWSFTEQRPVREVLGDALPRSVLLVGTALLLSLVAGIALGAWQAWRPRARVARSLGGLAVALHAAPEFALGLALVTLFALKLALLPSGGIADPVLDSFAGPWERVVDRARHLVLPAVALALGWTAIVARHQRGALRDVADDDFVRTARAKGASERRVLFRHALRASLAPTVTLLGLALPALVGGAVVTESVFAWPGMGLVATRAVAARDYALVTGAVIVGSAAVALGSLLADVLVALVDPRQRERA</sequence>
<dbReference type="Gene3D" id="1.10.3720.10">
    <property type="entry name" value="MetI-like"/>
    <property type="match status" value="1"/>
</dbReference>
<organism evidence="10 11">
    <name type="scientific">Roseisolibacter agri</name>
    <dbReference type="NCBI Taxonomy" id="2014610"/>
    <lineage>
        <taxon>Bacteria</taxon>
        <taxon>Pseudomonadati</taxon>
        <taxon>Gemmatimonadota</taxon>
        <taxon>Gemmatimonadia</taxon>
        <taxon>Gemmatimonadales</taxon>
        <taxon>Gemmatimonadaceae</taxon>
        <taxon>Roseisolibacter</taxon>
    </lineage>
</organism>
<dbReference type="PROSITE" id="PS50928">
    <property type="entry name" value="ABC_TM1"/>
    <property type="match status" value="1"/>
</dbReference>
<keyword evidence="11" id="KW-1185">Reference proteome</keyword>
<dbReference type="SUPFAM" id="SSF161098">
    <property type="entry name" value="MetI-like"/>
    <property type="match status" value="1"/>
</dbReference>
<evidence type="ECO:0000256" key="2">
    <source>
        <dbReference type="ARBA" id="ARBA00022448"/>
    </source>
</evidence>
<dbReference type="Pfam" id="PF19300">
    <property type="entry name" value="BPD_transp_1_N"/>
    <property type="match status" value="1"/>
</dbReference>
<keyword evidence="3" id="KW-1003">Cell membrane</keyword>
<dbReference type="GO" id="GO:0055085">
    <property type="term" value="P:transmembrane transport"/>
    <property type="evidence" value="ECO:0007669"/>
    <property type="project" value="InterPro"/>
</dbReference>
<evidence type="ECO:0000256" key="4">
    <source>
        <dbReference type="ARBA" id="ARBA00022692"/>
    </source>
</evidence>
<evidence type="ECO:0000313" key="10">
    <source>
        <dbReference type="EMBL" id="GLC26051.1"/>
    </source>
</evidence>
<comment type="subcellular location">
    <subcellularLocation>
        <location evidence="1 7">Cell membrane</location>
        <topology evidence="1 7">Multi-pass membrane protein</topology>
    </subcellularLocation>
</comment>
<evidence type="ECO:0000313" key="11">
    <source>
        <dbReference type="Proteomes" id="UP001161325"/>
    </source>
</evidence>
<reference evidence="10" key="1">
    <citation type="submission" date="2022-08" db="EMBL/GenBank/DDBJ databases">
        <title>Draft genome sequencing of Roseisolibacter agri AW1220.</title>
        <authorList>
            <person name="Tobiishi Y."/>
            <person name="Tonouchi A."/>
        </authorList>
    </citation>
    <scope>NUCLEOTIDE SEQUENCE</scope>
    <source>
        <strain evidence="10">AW1220</strain>
    </source>
</reference>
<proteinExistence type="inferred from homology"/>
<dbReference type="CDD" id="cd06261">
    <property type="entry name" value="TM_PBP2"/>
    <property type="match status" value="1"/>
</dbReference>
<feature type="domain" description="ABC transmembrane type-1" evidence="9">
    <location>
        <begin position="96"/>
        <end position="313"/>
    </location>
</feature>
<feature type="transmembrane region" description="Helical" evidence="7">
    <location>
        <begin position="243"/>
        <end position="265"/>
    </location>
</feature>
<evidence type="ECO:0000256" key="3">
    <source>
        <dbReference type="ARBA" id="ARBA00022475"/>
    </source>
</evidence>
<evidence type="ECO:0000256" key="1">
    <source>
        <dbReference type="ARBA" id="ARBA00004651"/>
    </source>
</evidence>
<dbReference type="PANTHER" id="PTHR43163:SF9">
    <property type="entry name" value="ABC TRANSPORTER PERMEASE PROTEIN"/>
    <property type="match status" value="1"/>
</dbReference>
<dbReference type="RefSeq" id="WP_284350521.1">
    <property type="nucleotide sequence ID" value="NZ_BRXS01000004.1"/>
</dbReference>
<feature type="transmembrane region" description="Helical" evidence="7">
    <location>
        <begin position="100"/>
        <end position="123"/>
    </location>
</feature>
<accession>A0AA37V724</accession>
<dbReference type="PANTHER" id="PTHR43163">
    <property type="entry name" value="DIPEPTIDE TRANSPORT SYSTEM PERMEASE PROTEIN DPPB-RELATED"/>
    <property type="match status" value="1"/>
</dbReference>
<comment type="caution">
    <text evidence="10">The sequence shown here is derived from an EMBL/GenBank/DDBJ whole genome shotgun (WGS) entry which is preliminary data.</text>
</comment>
<gene>
    <name evidence="10" type="ORF">rosag_25640</name>
</gene>
<feature type="transmembrane region" description="Helical" evidence="7">
    <location>
        <begin position="187"/>
        <end position="206"/>
    </location>
</feature>
<dbReference type="InterPro" id="IPR000515">
    <property type="entry name" value="MetI-like"/>
</dbReference>
<dbReference type="GO" id="GO:0005886">
    <property type="term" value="C:plasma membrane"/>
    <property type="evidence" value="ECO:0007669"/>
    <property type="project" value="UniProtKB-SubCell"/>
</dbReference>
<keyword evidence="4 7" id="KW-0812">Transmembrane</keyword>
<evidence type="ECO:0000256" key="6">
    <source>
        <dbReference type="ARBA" id="ARBA00023136"/>
    </source>
</evidence>
<protein>
    <submittedName>
        <fullName evidence="10">Peptide ABC transporter permease</fullName>
    </submittedName>
</protein>
<dbReference type="InterPro" id="IPR045621">
    <property type="entry name" value="BPD_transp_1_N"/>
</dbReference>
<keyword evidence="6 7" id="KW-0472">Membrane</keyword>
<dbReference type="Proteomes" id="UP001161325">
    <property type="component" value="Unassembled WGS sequence"/>
</dbReference>
<comment type="similarity">
    <text evidence="7">Belongs to the binding-protein-dependent transport system permease family.</text>
</comment>
<evidence type="ECO:0000256" key="8">
    <source>
        <dbReference type="SAM" id="SignalP"/>
    </source>
</evidence>